<protein>
    <submittedName>
        <fullName evidence="1">Uncharacterized protein</fullName>
    </submittedName>
</protein>
<organism evidence="1 2">
    <name type="scientific">Streptomyces daqingensis</name>
    <dbReference type="NCBI Taxonomy" id="1472640"/>
    <lineage>
        <taxon>Bacteria</taxon>
        <taxon>Bacillati</taxon>
        <taxon>Actinomycetota</taxon>
        <taxon>Actinomycetes</taxon>
        <taxon>Kitasatosporales</taxon>
        <taxon>Streptomycetaceae</taxon>
        <taxon>Streptomyces</taxon>
    </lineage>
</organism>
<comment type="caution">
    <text evidence="1">The sequence shown here is derived from an EMBL/GenBank/DDBJ whole genome shotgun (WGS) entry which is preliminary data.</text>
</comment>
<reference evidence="2" key="1">
    <citation type="journal article" date="2019" name="Int. J. Syst. Evol. Microbiol.">
        <title>The Global Catalogue of Microorganisms (GCM) 10K type strain sequencing project: providing services to taxonomists for standard genome sequencing and annotation.</title>
        <authorList>
            <consortium name="The Broad Institute Genomics Platform"/>
            <consortium name="The Broad Institute Genome Sequencing Center for Infectious Disease"/>
            <person name="Wu L."/>
            <person name="Ma J."/>
        </authorList>
    </citation>
    <scope>NUCLEOTIDE SEQUENCE [LARGE SCALE GENOMIC DNA]</scope>
    <source>
        <strain evidence="2">CGMCC 4.7178</strain>
    </source>
</reference>
<accession>A0ABQ2MPE7</accession>
<proteinExistence type="predicted"/>
<gene>
    <name evidence="1" type="ORF">GCM10012287_46950</name>
</gene>
<dbReference type="Proteomes" id="UP000631535">
    <property type="component" value="Unassembled WGS sequence"/>
</dbReference>
<name>A0ABQ2MPE7_9ACTN</name>
<keyword evidence="2" id="KW-1185">Reference proteome</keyword>
<dbReference type="EMBL" id="BMMP01000017">
    <property type="protein sequence ID" value="GGO55510.1"/>
    <property type="molecule type" value="Genomic_DNA"/>
</dbReference>
<evidence type="ECO:0000313" key="2">
    <source>
        <dbReference type="Proteomes" id="UP000631535"/>
    </source>
</evidence>
<evidence type="ECO:0000313" key="1">
    <source>
        <dbReference type="EMBL" id="GGO55510.1"/>
    </source>
</evidence>
<sequence length="60" mass="6557">MEAYRTTIARTVVRTETGSSDGLEAAQELPEAVGATQFFWKWPAESATCSSSLAHPFDLH</sequence>